<dbReference type="Gene3D" id="1.10.418.10">
    <property type="entry name" value="Calponin-like domain"/>
    <property type="match status" value="1"/>
</dbReference>
<accession>A0AA36D3B0</accession>
<dbReference type="GO" id="GO:0051959">
    <property type="term" value="F:dynein light intermediate chain binding"/>
    <property type="evidence" value="ECO:0007669"/>
    <property type="project" value="TreeGrafter"/>
</dbReference>
<proteinExistence type="predicted"/>
<dbReference type="Proteomes" id="UP001177023">
    <property type="component" value="Unassembled WGS sequence"/>
</dbReference>
<evidence type="ECO:0000256" key="2">
    <source>
        <dbReference type="SAM" id="MobiDB-lite"/>
    </source>
</evidence>
<evidence type="ECO:0000256" key="1">
    <source>
        <dbReference type="SAM" id="Coils"/>
    </source>
</evidence>
<organism evidence="3 4">
    <name type="scientific">Mesorhabditis spiculigera</name>
    <dbReference type="NCBI Taxonomy" id="96644"/>
    <lineage>
        <taxon>Eukaryota</taxon>
        <taxon>Metazoa</taxon>
        <taxon>Ecdysozoa</taxon>
        <taxon>Nematoda</taxon>
        <taxon>Chromadorea</taxon>
        <taxon>Rhabditida</taxon>
        <taxon>Rhabditina</taxon>
        <taxon>Rhabditomorpha</taxon>
        <taxon>Rhabditoidea</taxon>
        <taxon>Rhabditidae</taxon>
        <taxon>Mesorhabditinae</taxon>
        <taxon>Mesorhabditis</taxon>
    </lineage>
</organism>
<feature type="compositionally biased region" description="Basic residues" evidence="2">
    <location>
        <begin position="1086"/>
        <end position="1096"/>
    </location>
</feature>
<dbReference type="GO" id="GO:0031122">
    <property type="term" value="P:cytoplasmic microtubule organization"/>
    <property type="evidence" value="ECO:0007669"/>
    <property type="project" value="TreeGrafter"/>
</dbReference>
<dbReference type="GO" id="GO:0005737">
    <property type="term" value="C:cytoplasm"/>
    <property type="evidence" value="ECO:0007669"/>
    <property type="project" value="TreeGrafter"/>
</dbReference>
<dbReference type="GO" id="GO:0005813">
    <property type="term" value="C:centrosome"/>
    <property type="evidence" value="ECO:0007669"/>
    <property type="project" value="TreeGrafter"/>
</dbReference>
<feature type="coiled-coil region" evidence="1">
    <location>
        <begin position="705"/>
        <end position="1075"/>
    </location>
</feature>
<feature type="compositionally biased region" description="Low complexity" evidence="2">
    <location>
        <begin position="1100"/>
        <end position="1110"/>
    </location>
</feature>
<feature type="compositionally biased region" description="Polar residues" evidence="2">
    <location>
        <begin position="135"/>
        <end position="145"/>
    </location>
</feature>
<keyword evidence="4" id="KW-1185">Reference proteome</keyword>
<gene>
    <name evidence="3" type="ORF">MSPICULIGERA_LOCUS17518</name>
</gene>
<protein>
    <recommendedName>
        <fullName evidence="5">HOOK N-terminal domain-containing protein</fullName>
    </recommendedName>
</protein>
<dbReference type="GO" id="GO:0030705">
    <property type="term" value="P:cytoskeleton-dependent intracellular transport"/>
    <property type="evidence" value="ECO:0007669"/>
    <property type="project" value="TreeGrafter"/>
</dbReference>
<dbReference type="SUPFAM" id="SSF116907">
    <property type="entry name" value="Hook domain"/>
    <property type="match status" value="1"/>
</dbReference>
<feature type="non-terminal residue" evidence="3">
    <location>
        <position position="1"/>
    </location>
</feature>
<evidence type="ECO:0000313" key="3">
    <source>
        <dbReference type="EMBL" id="CAJ0579295.1"/>
    </source>
</evidence>
<evidence type="ECO:0000313" key="4">
    <source>
        <dbReference type="Proteomes" id="UP001177023"/>
    </source>
</evidence>
<feature type="compositionally biased region" description="Basic and acidic residues" evidence="2">
    <location>
        <begin position="154"/>
        <end position="170"/>
    </location>
</feature>
<dbReference type="PANTHER" id="PTHR18947">
    <property type="entry name" value="HOOK PROTEINS"/>
    <property type="match status" value="1"/>
</dbReference>
<comment type="caution">
    <text evidence="3">The sequence shown here is derived from an EMBL/GenBank/DDBJ whole genome shotgun (WGS) entry which is preliminary data.</text>
</comment>
<reference evidence="3" key="1">
    <citation type="submission" date="2023-06" db="EMBL/GenBank/DDBJ databases">
        <authorList>
            <person name="Delattre M."/>
        </authorList>
    </citation>
    <scope>NUCLEOTIDE SEQUENCE</scope>
    <source>
        <strain evidence="3">AF72</strain>
    </source>
</reference>
<dbReference type="GO" id="GO:0008017">
    <property type="term" value="F:microtubule binding"/>
    <property type="evidence" value="ECO:0007669"/>
    <property type="project" value="TreeGrafter"/>
</dbReference>
<dbReference type="EMBL" id="CATQJA010002656">
    <property type="protein sequence ID" value="CAJ0579295.1"/>
    <property type="molecule type" value="Genomic_DNA"/>
</dbReference>
<evidence type="ECO:0008006" key="5">
    <source>
        <dbReference type="Google" id="ProtNLM"/>
    </source>
</evidence>
<dbReference type="InterPro" id="IPR036872">
    <property type="entry name" value="CH_dom_sf"/>
</dbReference>
<feature type="region of interest" description="Disordered" evidence="2">
    <location>
        <begin position="130"/>
        <end position="170"/>
    </location>
</feature>
<keyword evidence="1" id="KW-0175">Coiled coil</keyword>
<name>A0AA36D3B0_9BILA</name>
<feature type="region of interest" description="Disordered" evidence="2">
    <location>
        <begin position="356"/>
        <end position="378"/>
    </location>
</feature>
<feature type="region of interest" description="Disordered" evidence="2">
    <location>
        <begin position="1086"/>
        <end position="1135"/>
    </location>
</feature>
<feature type="compositionally biased region" description="Polar residues" evidence="2">
    <location>
        <begin position="1196"/>
        <end position="1211"/>
    </location>
</feature>
<feature type="region of interest" description="Disordered" evidence="2">
    <location>
        <begin position="1190"/>
        <end position="1284"/>
    </location>
</feature>
<dbReference type="PANTHER" id="PTHR18947:SF28">
    <property type="entry name" value="GIRDIN, ISOFORM A"/>
    <property type="match status" value="1"/>
</dbReference>
<sequence length="1383" mass="158979">MESQKGYICGAELRRFVLLIVGCAVQSSRRKLFIHRIQKLDPRVQQGLARQIAKLTASSSQSCQLVCPRAWEVRAEITVDSGDYEVHQKDEATPPSPPATVVPLLLVLVERLALERDHLAAALLDMAHEHESDEGSSTTGTNSLNGDLPQRKPNGYDRRSPSPTILDRHTNVELASIKAELRRLRNDAEEKDEEVHLLQDELQLKEKEILKLNNERLELIQDAREARNLRDELEFLNQKVSKVDKLEQDNAKLREKLNELDYYKSRVQDLKKECEDLEESSRILECKMDEFRIKGKSMNEAEMRLADQQDSMKELHTEIAAKNSKIEKMLGDQTRMEKELADALARVAQLEKDNISVDGSPRLMPGSLADQMEESSRNEVAQLRLQNQKYRQQIESLEEQSRENSLSVSNVETESRLDECEKLLADQREENDRLNRQIGQLELHLELANSEKLQAADRSEALRIERDEVETTLREVRRNFATLQHDVERKQVDIENANSKRLESECKEMCRQLEEMRLEVVEKERIIGRVREEQKNQRAEMDRLEDERKALEMTNSQTDRQKRIAETERNALKEKLERLEDEVESSRFRLLSTEDARKRLESTERALVEAQNKSGDLEQENRALAHQLELESRKVQQLREDLVGEKSRVADLIGRLRSVCTGIAVNGGKIEADIDDAKLIESIDDVIMKALNAARREADTLRIQQHTQIAELADLRRDIEKLRRAENASLNESDDRVRELSKENANAKEQVFQLQERLRELQIEIATRSAETACAKREAEELRTTNVNLNKLHNELATLQVSLRNAQLQEELLKQDNEELRTQVDLSERMKREAKREADQIAALHQSLLSDHDRLQSLHDMLNHDYERAKADMAEAKRRARQQPTHEKFGQSVNAELEELRVALRQERTAHDRLLRQTAEGQNENGQMRRDIHAVRKENECLARNCDDLNAEIYKMRMADQAQKATIKNLNVSMEALSRQLEGKEMELAKLRNRIEMLTQLNRTLEEENKNLGRQLEMLLQNNKDLLNRALNEKDIYHQEQRDFQEKLANLRRHKEKLEEKIMDQYKAMESKKSREQERTTLVKRAAKALIPKKSRSDKTSTGSTSTEDTLSSDEHGRLEEELAPTCSSSEDTDRISPRLFEQPFRACPSTSSPPPAPLQPFLRNRNDIIGGSVRLFPVVRRPLEDPRRALRPSGFSLQNNTVTPQHSAQPSPIAPRINTESPISHHQQERGVDIPNAGPALPPKIPVRNTANTQSLRARPPPPPYQSKLKAKPPPPYIQPKNTLQSDTISVNSMTFSPQMTSTPKSDRSGSGRIVKEGETRTFIRQKEERDQKAMSLYENVSREDLRDVSITTNTGAMQSTDIAPKNENGNESTVWYEYGCI</sequence>